<evidence type="ECO:0000313" key="2">
    <source>
        <dbReference type="EMBL" id="ALP52678.1"/>
    </source>
</evidence>
<dbReference type="SUPFAM" id="SSF52091">
    <property type="entry name" value="SpoIIaa-like"/>
    <property type="match status" value="1"/>
</dbReference>
<name>A0A0S2TBX8_9GAMM</name>
<dbReference type="PROSITE" id="PS50801">
    <property type="entry name" value="STAS"/>
    <property type="match status" value="1"/>
</dbReference>
<dbReference type="KEGG" id="tee:Tel_05670"/>
<accession>A0A0S2TBX8</accession>
<feature type="domain" description="STAS" evidence="1">
    <location>
        <begin position="3"/>
        <end position="100"/>
    </location>
</feature>
<dbReference type="Pfam" id="PF13466">
    <property type="entry name" value="STAS_2"/>
    <property type="match status" value="1"/>
</dbReference>
<evidence type="ECO:0000259" key="1">
    <source>
        <dbReference type="PROSITE" id="PS50801"/>
    </source>
</evidence>
<dbReference type="Gene3D" id="3.30.750.24">
    <property type="entry name" value="STAS domain"/>
    <property type="match status" value="1"/>
</dbReference>
<organism evidence="2 3">
    <name type="scientific">Candidatus Tenderia electrophaga</name>
    <dbReference type="NCBI Taxonomy" id="1748243"/>
    <lineage>
        <taxon>Bacteria</taxon>
        <taxon>Pseudomonadati</taxon>
        <taxon>Pseudomonadota</taxon>
        <taxon>Gammaproteobacteria</taxon>
        <taxon>Candidatus Tenderiales</taxon>
        <taxon>Candidatus Tenderiaceae</taxon>
        <taxon>Candidatus Tenderia</taxon>
    </lineage>
</organism>
<proteinExistence type="predicted"/>
<dbReference type="InterPro" id="IPR058548">
    <property type="entry name" value="MlaB-like_STAS"/>
</dbReference>
<dbReference type="CDD" id="cd07043">
    <property type="entry name" value="STAS_anti-anti-sigma_factors"/>
    <property type="match status" value="1"/>
</dbReference>
<dbReference type="EMBL" id="CP013099">
    <property type="protein sequence ID" value="ALP52678.1"/>
    <property type="molecule type" value="Genomic_DNA"/>
</dbReference>
<dbReference type="PANTHER" id="PTHR35849:SF2">
    <property type="entry name" value="BLR2341 PROTEIN"/>
    <property type="match status" value="1"/>
</dbReference>
<protein>
    <recommendedName>
        <fullName evidence="1">STAS domain-containing protein</fullName>
    </recommendedName>
</protein>
<keyword evidence="3" id="KW-1185">Reference proteome</keyword>
<dbReference type="InterPro" id="IPR036513">
    <property type="entry name" value="STAS_dom_sf"/>
</dbReference>
<dbReference type="PANTHER" id="PTHR35849">
    <property type="entry name" value="BLR2341 PROTEIN"/>
    <property type="match status" value="1"/>
</dbReference>
<reference evidence="2" key="1">
    <citation type="submission" date="2015-10" db="EMBL/GenBank/DDBJ databases">
        <title>Description of Candidatus Tenderia electrophaga gen. nov, sp. nov., an Uncultivated Electroautotroph from a Biocathode Enrichment.</title>
        <authorList>
            <person name="Eddie B.J."/>
            <person name="Malanoski A.P."/>
            <person name="Wang Z."/>
            <person name="Hall R.J."/>
            <person name="Oh S.D."/>
            <person name="Heiner C."/>
            <person name="Lin B."/>
            <person name="Strycharz-Glaven S.M."/>
        </authorList>
    </citation>
    <scope>NUCLEOTIDE SEQUENCE [LARGE SCALE GENOMIC DNA]</scope>
    <source>
        <strain evidence="2">NRL1</strain>
    </source>
</reference>
<dbReference type="AlphaFoldDB" id="A0A0S2TBX8"/>
<evidence type="ECO:0000313" key="3">
    <source>
        <dbReference type="Proteomes" id="UP000055136"/>
    </source>
</evidence>
<dbReference type="InterPro" id="IPR052746">
    <property type="entry name" value="MlaB_ABC_Transporter"/>
</dbReference>
<sequence length="100" mass="11026">MTQENETAVSETEMLIECDEALDISVASDFKALLQQAMVQGCPVVLDGSRVERIDCAALQLLSAFFLEAQESGFEVSWRNPSQALRYAADMTGLKETLHL</sequence>
<dbReference type="InterPro" id="IPR002645">
    <property type="entry name" value="STAS_dom"/>
</dbReference>
<dbReference type="Proteomes" id="UP000055136">
    <property type="component" value="Chromosome"/>
</dbReference>
<dbReference type="STRING" id="1748243.Tel_05670"/>
<gene>
    <name evidence="2" type="ORF">Tel_05670</name>
</gene>